<keyword evidence="10 14" id="KW-0472">Membrane</keyword>
<dbReference type="Pfam" id="PF02600">
    <property type="entry name" value="DsbB"/>
    <property type="match status" value="1"/>
</dbReference>
<dbReference type="PANTHER" id="PTHR36570">
    <property type="entry name" value="DISULFIDE BOND FORMATION PROTEIN B"/>
    <property type="match status" value="1"/>
</dbReference>
<evidence type="ECO:0000256" key="3">
    <source>
        <dbReference type="ARBA" id="ARBA00022448"/>
    </source>
</evidence>
<evidence type="ECO:0000313" key="17">
    <source>
        <dbReference type="Proteomes" id="UP001225378"/>
    </source>
</evidence>
<dbReference type="Proteomes" id="UP001225378">
    <property type="component" value="Chromosome"/>
</dbReference>
<feature type="transmembrane region" description="Helical" evidence="15">
    <location>
        <begin position="12"/>
        <end position="34"/>
    </location>
</feature>
<evidence type="ECO:0000313" key="16">
    <source>
        <dbReference type="EMBL" id="XBS21319.1"/>
    </source>
</evidence>
<evidence type="ECO:0000256" key="7">
    <source>
        <dbReference type="ARBA" id="ARBA00022982"/>
    </source>
</evidence>
<feature type="transmembrane region" description="Helical" evidence="15">
    <location>
        <begin position="143"/>
        <end position="163"/>
    </location>
</feature>
<dbReference type="GO" id="GO:0015035">
    <property type="term" value="F:protein-disulfide reductase activity"/>
    <property type="evidence" value="ECO:0007669"/>
    <property type="project" value="UniProtKB-UniRule"/>
</dbReference>
<dbReference type="RefSeq" id="WP_305909694.1">
    <property type="nucleotide sequence ID" value="NZ_CP157743.1"/>
</dbReference>
<feature type="topological domain" description="Cytoplasmic" evidence="14">
    <location>
        <begin position="165"/>
        <end position="176"/>
    </location>
</feature>
<dbReference type="PANTHER" id="PTHR36570:SF3">
    <property type="entry name" value="DISULFIDE BOND FORMATION PROTEIN B"/>
    <property type="match status" value="1"/>
</dbReference>
<evidence type="ECO:0000256" key="1">
    <source>
        <dbReference type="ARBA" id="ARBA00004429"/>
    </source>
</evidence>
<name>A0AAU7NWE7_9GAMM</name>
<evidence type="ECO:0000256" key="2">
    <source>
        <dbReference type="ARBA" id="ARBA00008823"/>
    </source>
</evidence>
<dbReference type="HAMAP" id="MF_00286">
    <property type="entry name" value="DsbB"/>
    <property type="match status" value="1"/>
</dbReference>
<keyword evidence="5" id="KW-0997">Cell inner membrane</keyword>
<dbReference type="InterPro" id="IPR022920">
    <property type="entry name" value="Disulphide_bond_form_DsbB"/>
</dbReference>
<dbReference type="EMBL" id="CP157743">
    <property type="protein sequence ID" value="XBS21319.1"/>
    <property type="molecule type" value="Genomic_DNA"/>
</dbReference>
<evidence type="ECO:0000256" key="11">
    <source>
        <dbReference type="ARBA" id="ARBA00023157"/>
    </source>
</evidence>
<comment type="similarity">
    <text evidence="2 14">Belongs to the DsbB family.</text>
</comment>
<keyword evidence="3 14" id="KW-0813">Transport</keyword>
<protein>
    <recommendedName>
        <fullName evidence="14">Disulfide bond formation protein B</fullName>
    </recommendedName>
    <alternativeName>
        <fullName evidence="14">Disulfide oxidoreductase</fullName>
    </alternativeName>
</protein>
<keyword evidence="6 14" id="KW-0812">Transmembrane</keyword>
<evidence type="ECO:0000256" key="6">
    <source>
        <dbReference type="ARBA" id="ARBA00022692"/>
    </source>
</evidence>
<dbReference type="GO" id="GO:0006457">
    <property type="term" value="P:protein folding"/>
    <property type="evidence" value="ECO:0007669"/>
    <property type="project" value="InterPro"/>
</dbReference>
<keyword evidence="7 14" id="KW-0249">Electron transport</keyword>
<dbReference type="GO" id="GO:0009055">
    <property type="term" value="F:electron transfer activity"/>
    <property type="evidence" value="ECO:0007669"/>
    <property type="project" value="UniProtKB-UniRule"/>
</dbReference>
<dbReference type="GO" id="GO:0005886">
    <property type="term" value="C:plasma membrane"/>
    <property type="evidence" value="ECO:0007669"/>
    <property type="project" value="UniProtKB-SubCell"/>
</dbReference>
<keyword evidence="9 14" id="KW-0560">Oxidoreductase</keyword>
<dbReference type="SUPFAM" id="SSF158442">
    <property type="entry name" value="DsbB-like"/>
    <property type="match status" value="1"/>
</dbReference>
<comment type="caution">
    <text evidence="14">Lacks conserved residue(s) required for the propagation of feature annotation.</text>
</comment>
<evidence type="ECO:0000256" key="8">
    <source>
        <dbReference type="ARBA" id="ARBA00022989"/>
    </source>
</evidence>
<proteinExistence type="inferred from homology"/>
<keyword evidence="12 14" id="KW-0143">Chaperone</keyword>
<sequence>MLNKIKFNPRTWFFIGFFSCFSMLAIGAYFQLIMDLEPCPLCISQRIAIFSTGLVFLAACIHNPVATGRKIYAILGAVVALAGAAISTRHVWLQNLPPEEVPECGPGLSYVFEHFPLTETIKLMLNGTGECADVLWTFLGLSIPGWTLIAFLMLAAVSLLQYWNDNTLTPRGLDDE</sequence>
<dbReference type="AlphaFoldDB" id="A0AAU7NWE7"/>
<evidence type="ECO:0000256" key="12">
    <source>
        <dbReference type="ARBA" id="ARBA00023186"/>
    </source>
</evidence>
<keyword evidence="13 14" id="KW-0676">Redox-active center</keyword>
<feature type="topological domain" description="Periplasmic" evidence="14">
    <location>
        <begin position="30"/>
        <end position="47"/>
    </location>
</feature>
<evidence type="ECO:0000256" key="5">
    <source>
        <dbReference type="ARBA" id="ARBA00022519"/>
    </source>
</evidence>
<feature type="topological domain" description="Cytoplasmic" evidence="14">
    <location>
        <begin position="65"/>
        <end position="70"/>
    </location>
</feature>
<dbReference type="InterPro" id="IPR003752">
    <property type="entry name" value="DiS_bond_form_DsbB/BdbC"/>
</dbReference>
<keyword evidence="4 14" id="KW-1003">Cell membrane</keyword>
<feature type="transmembrane region" description="Helical" evidence="15">
    <location>
        <begin position="46"/>
        <end position="65"/>
    </location>
</feature>
<evidence type="ECO:0000256" key="13">
    <source>
        <dbReference type="ARBA" id="ARBA00023284"/>
    </source>
</evidence>
<feature type="transmembrane region" description="Helical" evidence="15">
    <location>
        <begin position="72"/>
        <end position="92"/>
    </location>
</feature>
<comment type="subcellular location">
    <subcellularLocation>
        <location evidence="1">Cell inner membrane</location>
        <topology evidence="1">Multi-pass membrane protein</topology>
    </subcellularLocation>
    <subcellularLocation>
        <location evidence="14">Cell membrane</location>
        <topology evidence="14">Multi-pass membrane protein</topology>
    </subcellularLocation>
</comment>
<keyword evidence="8 14" id="KW-1133">Transmembrane helix</keyword>
<comment type="function">
    <text evidence="14">Required for disulfide bond formation in some periplasmic proteins. Acts by oxidizing the DsbA protein.</text>
</comment>
<gene>
    <name evidence="14" type="primary">dsbB</name>
    <name evidence="16" type="ORF">Q9L42_004115</name>
</gene>
<evidence type="ECO:0000256" key="9">
    <source>
        <dbReference type="ARBA" id="ARBA00023002"/>
    </source>
</evidence>
<accession>A0AAU7NWE7</accession>
<dbReference type="KEGG" id="mech:Q9L42_004115"/>
<feature type="disulfide bond" description="Redox-active" evidence="14">
    <location>
        <begin position="39"/>
        <end position="42"/>
    </location>
</feature>
<evidence type="ECO:0000256" key="10">
    <source>
        <dbReference type="ARBA" id="ARBA00023136"/>
    </source>
</evidence>
<feature type="topological domain" description="Cytoplasmic" evidence="14">
    <location>
        <begin position="1"/>
        <end position="12"/>
    </location>
</feature>
<evidence type="ECO:0000256" key="14">
    <source>
        <dbReference type="HAMAP-Rule" id="MF_00286"/>
    </source>
</evidence>
<reference evidence="16 17" key="1">
    <citation type="journal article" date="2024" name="Microbiology">
        <title>Methylomarinum rosea sp. nov., a novel halophilic methanotrophic bacterium from the hypersaline Lake Elton.</title>
        <authorList>
            <person name="Suleimanov R.Z."/>
            <person name="Oshkin I.Y."/>
            <person name="Danilova O.V."/>
            <person name="Suzina N.E."/>
            <person name="Dedysh S.N."/>
        </authorList>
    </citation>
    <scope>NUCLEOTIDE SEQUENCE [LARGE SCALE GENOMIC DNA]</scope>
    <source>
        <strain evidence="16 17">Ch1-1</strain>
    </source>
</reference>
<dbReference type="Gene3D" id="1.20.1550.10">
    <property type="entry name" value="DsbB-like"/>
    <property type="match status" value="1"/>
</dbReference>
<dbReference type="InterPro" id="IPR050183">
    <property type="entry name" value="DsbB"/>
</dbReference>
<keyword evidence="11 14" id="KW-1015">Disulfide bond</keyword>
<keyword evidence="17" id="KW-1185">Reference proteome</keyword>
<evidence type="ECO:0000256" key="15">
    <source>
        <dbReference type="SAM" id="Phobius"/>
    </source>
</evidence>
<organism evidence="16 17">
    <name type="scientific">Methylomarinum roseum</name>
    <dbReference type="NCBI Taxonomy" id="3067653"/>
    <lineage>
        <taxon>Bacteria</taxon>
        <taxon>Pseudomonadati</taxon>
        <taxon>Pseudomonadota</taxon>
        <taxon>Gammaproteobacteria</taxon>
        <taxon>Methylococcales</taxon>
        <taxon>Methylococcaceae</taxon>
        <taxon>Methylomarinum</taxon>
    </lineage>
</organism>
<evidence type="ECO:0000256" key="4">
    <source>
        <dbReference type="ARBA" id="ARBA00022475"/>
    </source>
</evidence>
<dbReference type="InterPro" id="IPR023380">
    <property type="entry name" value="DsbB-like_sf"/>
</dbReference>